<dbReference type="Pfam" id="PF25390">
    <property type="entry name" value="WD40_RLD"/>
    <property type="match status" value="1"/>
</dbReference>
<dbReference type="GO" id="GO:0008270">
    <property type="term" value="F:zinc ion binding"/>
    <property type="evidence" value="ECO:0007669"/>
    <property type="project" value="UniProtKB-KW"/>
</dbReference>
<keyword evidence="10" id="KW-1185">Reference proteome</keyword>
<keyword evidence="2" id="KW-0677">Repeat</keyword>
<dbReference type="PRINTS" id="PR00633">
    <property type="entry name" value="RCCNDNSATION"/>
</dbReference>
<dbReference type="Proteomes" id="UP001140206">
    <property type="component" value="Chromosome 5"/>
</dbReference>
<dbReference type="AlphaFoldDB" id="A0AAV8BTV6"/>
<dbReference type="PROSITE" id="PS50012">
    <property type="entry name" value="RCC1_3"/>
    <property type="match status" value="7"/>
</dbReference>
<feature type="repeat" description="RCC1" evidence="6">
    <location>
        <begin position="420"/>
        <end position="471"/>
    </location>
</feature>
<dbReference type="Gene3D" id="2.130.10.30">
    <property type="entry name" value="Regulator of chromosome condensation 1/beta-lactamase-inhibitor protein II"/>
    <property type="match status" value="3"/>
</dbReference>
<dbReference type="Gene3D" id="2.30.29.30">
    <property type="entry name" value="Pleckstrin-homology domain (PH domain)/Phosphotyrosine-binding domain (PTB)"/>
    <property type="match status" value="1"/>
</dbReference>
<comment type="caution">
    <text evidence="9">The sequence shown here is derived from an EMBL/GenBank/DDBJ whole genome shotgun (WGS) entry which is preliminary data.</text>
</comment>
<reference evidence="9" key="1">
    <citation type="submission" date="2022-08" db="EMBL/GenBank/DDBJ databases">
        <authorList>
            <person name="Marques A."/>
        </authorList>
    </citation>
    <scope>NUCLEOTIDE SEQUENCE</scope>
    <source>
        <strain evidence="9">RhyPub2mFocal</strain>
        <tissue evidence="9">Leaves</tissue>
    </source>
</reference>
<dbReference type="SUPFAM" id="SSF50729">
    <property type="entry name" value="PH domain-like"/>
    <property type="match status" value="1"/>
</dbReference>
<dbReference type="InterPro" id="IPR011993">
    <property type="entry name" value="PH-like_dom_sf"/>
</dbReference>
<dbReference type="InterPro" id="IPR000306">
    <property type="entry name" value="Znf_FYVE"/>
</dbReference>
<dbReference type="InterPro" id="IPR011011">
    <property type="entry name" value="Znf_FYVE_PHD"/>
</dbReference>
<feature type="domain" description="FYVE-type" evidence="8">
    <location>
        <begin position="643"/>
        <end position="705"/>
    </location>
</feature>
<dbReference type="CDD" id="cd13365">
    <property type="entry name" value="PH_PLC_plant-like"/>
    <property type="match status" value="1"/>
</dbReference>
<dbReference type="InterPro" id="IPR058923">
    <property type="entry name" value="RCC1-like_dom"/>
</dbReference>
<dbReference type="Pfam" id="PF16457">
    <property type="entry name" value="PH_12"/>
    <property type="match status" value="1"/>
</dbReference>
<dbReference type="Gene3D" id="3.30.40.10">
    <property type="entry name" value="Zinc/RING finger domain, C3HC4 (zinc finger)"/>
    <property type="match status" value="1"/>
</dbReference>
<evidence type="ECO:0000313" key="10">
    <source>
        <dbReference type="Proteomes" id="UP001140206"/>
    </source>
</evidence>
<dbReference type="SUPFAM" id="SSF50985">
    <property type="entry name" value="RCC1/BLIP-II"/>
    <property type="match status" value="1"/>
</dbReference>
<dbReference type="SUPFAM" id="SSF57903">
    <property type="entry name" value="FYVE/PHD zinc finger"/>
    <property type="match status" value="1"/>
</dbReference>
<dbReference type="InterPro" id="IPR000408">
    <property type="entry name" value="Reg_chr_condens"/>
</dbReference>
<dbReference type="InterPro" id="IPR017455">
    <property type="entry name" value="Znf_FYVE-rel"/>
</dbReference>
<dbReference type="InterPro" id="IPR013083">
    <property type="entry name" value="Znf_RING/FYVE/PHD"/>
</dbReference>
<feature type="repeat" description="RCC1" evidence="6">
    <location>
        <begin position="535"/>
        <end position="586"/>
    </location>
</feature>
<protein>
    <submittedName>
        <fullName evidence="9">Regulator of chromosome condensation (RCC1) family with FYVE zinc finger domain-containing protein</fullName>
    </submittedName>
</protein>
<organism evidence="9 10">
    <name type="scientific">Rhynchospora pubera</name>
    <dbReference type="NCBI Taxonomy" id="906938"/>
    <lineage>
        <taxon>Eukaryota</taxon>
        <taxon>Viridiplantae</taxon>
        <taxon>Streptophyta</taxon>
        <taxon>Embryophyta</taxon>
        <taxon>Tracheophyta</taxon>
        <taxon>Spermatophyta</taxon>
        <taxon>Magnoliopsida</taxon>
        <taxon>Liliopsida</taxon>
        <taxon>Poales</taxon>
        <taxon>Cyperaceae</taxon>
        <taxon>Cyperoideae</taxon>
        <taxon>Rhynchosporeae</taxon>
        <taxon>Rhynchospora</taxon>
    </lineage>
</organism>
<dbReference type="InterPro" id="IPR001849">
    <property type="entry name" value="PH_domain"/>
</dbReference>
<evidence type="ECO:0000256" key="5">
    <source>
        <dbReference type="PROSITE-ProRule" id="PRU00091"/>
    </source>
</evidence>
<dbReference type="PANTHER" id="PTHR22870">
    <property type="entry name" value="REGULATOR OF CHROMOSOME CONDENSATION"/>
    <property type="match status" value="1"/>
</dbReference>
<evidence type="ECO:0000256" key="6">
    <source>
        <dbReference type="PROSITE-ProRule" id="PRU00235"/>
    </source>
</evidence>
<feature type="repeat" description="RCC1" evidence="6">
    <location>
        <begin position="371"/>
        <end position="419"/>
    </location>
</feature>
<evidence type="ECO:0000313" key="9">
    <source>
        <dbReference type="EMBL" id="KAJ4746602.1"/>
    </source>
</evidence>
<evidence type="ECO:0000256" key="1">
    <source>
        <dbReference type="ARBA" id="ARBA00022723"/>
    </source>
</evidence>
<name>A0AAV8BTV6_9POAL</name>
<keyword evidence="1" id="KW-0479">Metal-binding</keyword>
<dbReference type="Pfam" id="PF01363">
    <property type="entry name" value="FYVE"/>
    <property type="match status" value="1"/>
</dbReference>
<feature type="region of interest" description="Disordered" evidence="7">
    <location>
        <begin position="975"/>
        <end position="1003"/>
    </location>
</feature>
<evidence type="ECO:0000256" key="7">
    <source>
        <dbReference type="SAM" id="MobiDB-lite"/>
    </source>
</evidence>
<dbReference type="PROSITE" id="PS50178">
    <property type="entry name" value="ZF_FYVE"/>
    <property type="match status" value="1"/>
</dbReference>
<keyword evidence="4" id="KW-0862">Zinc</keyword>
<gene>
    <name evidence="9" type="ORF">LUZ62_081007</name>
</gene>
<proteinExistence type="predicted"/>
<dbReference type="SMART" id="SM00064">
    <property type="entry name" value="FYVE"/>
    <property type="match status" value="1"/>
</dbReference>
<dbReference type="InterPro" id="IPR009091">
    <property type="entry name" value="RCC1/BLIP-II"/>
</dbReference>
<dbReference type="InterPro" id="IPR051210">
    <property type="entry name" value="Ub_ligase/GEF_domain"/>
</dbReference>
<dbReference type="EMBL" id="JAMFTS010000005">
    <property type="protein sequence ID" value="KAJ4746602.1"/>
    <property type="molecule type" value="Genomic_DNA"/>
</dbReference>
<dbReference type="PANTHER" id="PTHR22870:SF350">
    <property type="entry name" value="F12P19.9 PROTEIN"/>
    <property type="match status" value="1"/>
</dbReference>
<evidence type="ECO:0000256" key="4">
    <source>
        <dbReference type="ARBA" id="ARBA00022833"/>
    </source>
</evidence>
<feature type="repeat" description="RCC1" evidence="6">
    <location>
        <begin position="483"/>
        <end position="534"/>
    </location>
</feature>
<accession>A0AAV8BTV6</accession>
<keyword evidence="3 5" id="KW-0863">Zinc-finger</keyword>
<feature type="repeat" description="RCC1" evidence="6">
    <location>
        <begin position="319"/>
        <end position="370"/>
    </location>
</feature>
<evidence type="ECO:0000259" key="8">
    <source>
        <dbReference type="PROSITE" id="PS50178"/>
    </source>
</evidence>
<evidence type="ECO:0000256" key="3">
    <source>
        <dbReference type="ARBA" id="ARBA00022771"/>
    </source>
</evidence>
<sequence length="1003" mass="111016">METSFEERLRSNRGIEQAIVALKKGAHLLKCGNRGKPKLCPFRLSADEKLLVWYSADKEKHLDLSTVSNVLLGQKTVNFLRQRRPDKEPQSLSLIYDNGECSIDLICKDKEQANTWFVGLSSLIFGSRQSRPLTDSRHNQQPTSCIYSPASFIRRKHRLAAIQEPVKFSQVRSLYSSPRRAQSQHFQDNALESSSEIFLSPRLRHHSEIESFLENFIPHIQPNVSKGTNYMVCSDVSRERRISIAPKLKSPDKASLLMDKCDNLKDIFMWGRVPGGILERTKGIKFDPSLPRLLDSVQTFQVEKIICGETHSALVTKQGEVFSWGEEKGGRLGHRTNINISNPKIIESLSNLRVNTLALGANCTCALTTSGELYEWGESGNKDKNMSWFPNRVCVGPLDGICISKVSCGDWHTAIISSAGTLYTYGDGTFGVLGHGDTKSVSRPKEVESLKGLRVKSIACGPWHTAAIVEIVVGNFKSNTPGGKLFTWGDSDRGKLGHVDKEKKHIPTCVASLVDCDFLQVACGAALTVALTVSGMVFTMGGAMHGQLGNPRAHDGSITRVDGLLKTEFVKEIASGSFHVAVLTSNDKMFTWGKGADGQLGLGDFLDRSCPVFVETLEDRKVESIACGSNFTAAVCLHRSISSRDQSVCTGCKIVFGFTRKKHNCYNCGSTFCHACSSNKALKAALAPDRGKRYRVCDQCFSQLEHYPGSISSKGTATVRPRKVEQLLTEVRAYTPKVSRIFKESSLIEQNVRSTKSVDQKGLGQADRVLRAQRRWGQVNCPAQFANCFNDINPFYSNNKQEPVGMTKEVLSNSELTDMPGSKSEVALVDKLLSEEISRLGEEASILFKQCQQKSLKIQHFKRKIEEIWSFSRDEAANCKAFEDLIKLLSNQKDVLSEKLSAKQAGVKITPVGNPVAQLGQADAMKETIRRSSSVKSIEERPMVDLSLTFSDTPEPAKGSQKFQKDPRIIIDRNAGSISTKKQQTNGGRNTGQQHYRSTMSMN</sequence>
<feature type="repeat" description="RCC1" evidence="6">
    <location>
        <begin position="265"/>
        <end position="318"/>
    </location>
</feature>
<feature type="repeat" description="RCC1" evidence="6">
    <location>
        <begin position="587"/>
        <end position="638"/>
    </location>
</feature>
<dbReference type="PROSITE" id="PS00626">
    <property type="entry name" value="RCC1_2"/>
    <property type="match status" value="1"/>
</dbReference>
<feature type="compositionally biased region" description="Low complexity" evidence="7">
    <location>
        <begin position="983"/>
        <end position="994"/>
    </location>
</feature>
<evidence type="ECO:0000256" key="2">
    <source>
        <dbReference type="ARBA" id="ARBA00022737"/>
    </source>
</evidence>